<comment type="function">
    <text evidence="4">Required for vesicle-mediated transport. Catalyzes the fusion of transport vesicles within the Golgi cisternae. Is also required for transport from the endoplasmic reticulum to the Golgi stack. Seems to function as a fusion protein required for the delivery of cargo proteins to all compartments of the Golgi stack independent of vesicle origin.</text>
</comment>
<evidence type="ECO:0000259" key="5">
    <source>
        <dbReference type="Pfam" id="PF21964"/>
    </source>
</evidence>
<dbReference type="InterPro" id="IPR054419">
    <property type="entry name" value="NSF_ATPase_lid"/>
</dbReference>
<keyword evidence="4" id="KW-0378">Hydrolase</keyword>
<keyword evidence="2 4" id="KW-0547">Nucleotide-binding</keyword>
<evidence type="ECO:0000256" key="3">
    <source>
        <dbReference type="ARBA" id="ARBA00022840"/>
    </source>
</evidence>
<organism evidence="6 7">
    <name type="scientific">Conger conger</name>
    <name type="common">Conger eel</name>
    <name type="synonym">Muraena conger</name>
    <dbReference type="NCBI Taxonomy" id="82655"/>
    <lineage>
        <taxon>Eukaryota</taxon>
        <taxon>Metazoa</taxon>
        <taxon>Chordata</taxon>
        <taxon>Craniata</taxon>
        <taxon>Vertebrata</taxon>
        <taxon>Euteleostomi</taxon>
        <taxon>Actinopterygii</taxon>
        <taxon>Neopterygii</taxon>
        <taxon>Teleostei</taxon>
        <taxon>Anguilliformes</taxon>
        <taxon>Congridae</taxon>
        <taxon>Conger</taxon>
    </lineage>
</organism>
<accession>A0A9Q1HQ28</accession>
<dbReference type="GO" id="GO:0005524">
    <property type="term" value="F:ATP binding"/>
    <property type="evidence" value="ECO:0007669"/>
    <property type="project" value="UniProtKB-UniRule"/>
</dbReference>
<comment type="cofactor">
    <cofactor evidence="4">
        <name>Mg(2+)</name>
        <dbReference type="ChEBI" id="CHEBI:18420"/>
    </cofactor>
    <text evidence="4">Binds 1 Mg(2+) ion per subunit.</text>
</comment>
<keyword evidence="4" id="KW-0813">Transport</keyword>
<reference evidence="6" key="1">
    <citation type="journal article" date="2023" name="Science">
        <title>Genome structures resolve the early diversification of teleost fishes.</title>
        <authorList>
            <person name="Parey E."/>
            <person name="Louis A."/>
            <person name="Montfort J."/>
            <person name="Bouchez O."/>
            <person name="Roques C."/>
            <person name="Iampietro C."/>
            <person name="Lluch J."/>
            <person name="Castinel A."/>
            <person name="Donnadieu C."/>
            <person name="Desvignes T."/>
            <person name="Floi Bucao C."/>
            <person name="Jouanno E."/>
            <person name="Wen M."/>
            <person name="Mejri S."/>
            <person name="Dirks R."/>
            <person name="Jansen H."/>
            <person name="Henkel C."/>
            <person name="Chen W.J."/>
            <person name="Zahm M."/>
            <person name="Cabau C."/>
            <person name="Klopp C."/>
            <person name="Thompson A.W."/>
            <person name="Robinson-Rechavi M."/>
            <person name="Braasch I."/>
            <person name="Lecointre G."/>
            <person name="Bobe J."/>
            <person name="Postlethwait J.H."/>
            <person name="Berthelot C."/>
            <person name="Roest Crollius H."/>
            <person name="Guiguen Y."/>
        </authorList>
    </citation>
    <scope>NUCLEOTIDE SEQUENCE</scope>
    <source>
        <strain evidence="6">Concon-B</strain>
    </source>
</reference>
<keyword evidence="4" id="KW-0963">Cytoplasm</keyword>
<dbReference type="Gene3D" id="1.10.8.60">
    <property type="match status" value="1"/>
</dbReference>
<keyword evidence="4" id="KW-0931">ER-Golgi transport</keyword>
<dbReference type="GO" id="GO:0005795">
    <property type="term" value="C:Golgi stack"/>
    <property type="evidence" value="ECO:0007669"/>
    <property type="project" value="TreeGrafter"/>
</dbReference>
<comment type="similarity">
    <text evidence="1 4">Belongs to the AAA ATPase family.</text>
</comment>
<dbReference type="PANTHER" id="PTHR23078">
    <property type="entry name" value="VESICULAR-FUSION PROTEIN NSF"/>
    <property type="match status" value="1"/>
</dbReference>
<comment type="subcellular location">
    <subcellularLocation>
        <location evidence="4">Cytoplasm</location>
    </subcellularLocation>
</comment>
<feature type="domain" description="NSF AAA+ ATPase lid" evidence="5">
    <location>
        <begin position="34"/>
        <end position="101"/>
    </location>
</feature>
<evidence type="ECO:0000256" key="1">
    <source>
        <dbReference type="ARBA" id="ARBA00006914"/>
    </source>
</evidence>
<evidence type="ECO:0000256" key="4">
    <source>
        <dbReference type="RuleBase" id="RU367045"/>
    </source>
</evidence>
<dbReference type="InterPro" id="IPR039812">
    <property type="entry name" value="Vesicle-fus_ATPase"/>
</dbReference>
<comment type="catalytic activity">
    <reaction evidence="4">
        <text>ATP + H2O = ADP + phosphate + H(+)</text>
        <dbReference type="Rhea" id="RHEA:13065"/>
        <dbReference type="ChEBI" id="CHEBI:15377"/>
        <dbReference type="ChEBI" id="CHEBI:15378"/>
        <dbReference type="ChEBI" id="CHEBI:30616"/>
        <dbReference type="ChEBI" id="CHEBI:43474"/>
        <dbReference type="ChEBI" id="CHEBI:456216"/>
        <dbReference type="EC" id="3.6.4.6"/>
    </reaction>
</comment>
<dbReference type="SUPFAM" id="SSF52540">
    <property type="entry name" value="P-loop containing nucleoside triphosphate hydrolases"/>
    <property type="match status" value="1"/>
</dbReference>
<evidence type="ECO:0000313" key="7">
    <source>
        <dbReference type="Proteomes" id="UP001152803"/>
    </source>
</evidence>
<dbReference type="EC" id="3.6.4.6" evidence="4"/>
<dbReference type="EMBL" id="JAFJMO010000016">
    <property type="protein sequence ID" value="KAJ8254587.1"/>
    <property type="molecule type" value="Genomic_DNA"/>
</dbReference>
<evidence type="ECO:0000256" key="2">
    <source>
        <dbReference type="ARBA" id="ARBA00022741"/>
    </source>
</evidence>
<dbReference type="FunFam" id="1.10.8.60:FF:000031">
    <property type="entry name" value="vesicle-fusing ATPase isoform X1"/>
    <property type="match status" value="1"/>
</dbReference>
<sequence length="109" mass="12461">MGRKLLIIGTTSRKDVLQEMEMLDAFSTTIHIPNISTGEHLGEALELLGNFTDKERATIAQQVKGKRVWIGIKKLLMLIEMSLQMDQEYRVSKFLSLLKEEGADRSFYD</sequence>
<keyword evidence="7" id="KW-1185">Reference proteome</keyword>
<evidence type="ECO:0000313" key="6">
    <source>
        <dbReference type="EMBL" id="KAJ8254587.1"/>
    </source>
</evidence>
<dbReference type="Proteomes" id="UP001152803">
    <property type="component" value="Unassembled WGS sequence"/>
</dbReference>
<dbReference type="GO" id="GO:0006891">
    <property type="term" value="P:intra-Golgi vesicle-mediated transport"/>
    <property type="evidence" value="ECO:0007669"/>
    <property type="project" value="TreeGrafter"/>
</dbReference>
<dbReference type="AlphaFoldDB" id="A0A9Q1HQ28"/>
<dbReference type="OrthoDB" id="8920230at2759"/>
<comment type="caution">
    <text evidence="6">The sequence shown here is derived from an EMBL/GenBank/DDBJ whole genome shotgun (WGS) entry which is preliminary data.</text>
</comment>
<keyword evidence="4" id="KW-0460">Magnesium</keyword>
<proteinExistence type="inferred from homology"/>
<dbReference type="PANTHER" id="PTHR23078:SF3">
    <property type="entry name" value="VESICLE-FUSING ATPASE"/>
    <property type="match status" value="1"/>
</dbReference>
<dbReference type="GO" id="GO:0035494">
    <property type="term" value="P:SNARE complex disassembly"/>
    <property type="evidence" value="ECO:0007669"/>
    <property type="project" value="InterPro"/>
</dbReference>
<gene>
    <name evidence="6" type="ORF">COCON_G00211990</name>
</gene>
<dbReference type="InterPro" id="IPR027417">
    <property type="entry name" value="P-loop_NTPase"/>
</dbReference>
<name>A0A9Q1HQ28_CONCO</name>
<keyword evidence="4" id="KW-0653">Protein transport</keyword>
<dbReference type="GO" id="GO:0043001">
    <property type="term" value="P:Golgi to plasma membrane protein transport"/>
    <property type="evidence" value="ECO:0007669"/>
    <property type="project" value="TreeGrafter"/>
</dbReference>
<keyword evidence="3 4" id="KW-0067">ATP-binding</keyword>
<protein>
    <recommendedName>
        <fullName evidence="4">Vesicle-fusing ATPase</fullName>
        <ecNumber evidence="4">3.6.4.6</ecNumber>
    </recommendedName>
</protein>
<keyword evidence="4" id="KW-0479">Metal-binding</keyword>
<dbReference type="Pfam" id="PF21964">
    <property type="entry name" value="NSF_ATPase_lid"/>
    <property type="match status" value="1"/>
</dbReference>
<dbReference type="GO" id="GO:0016887">
    <property type="term" value="F:ATP hydrolysis activity"/>
    <property type="evidence" value="ECO:0007669"/>
    <property type="project" value="InterPro"/>
</dbReference>
<dbReference type="GO" id="GO:0046872">
    <property type="term" value="F:metal ion binding"/>
    <property type="evidence" value="ECO:0007669"/>
    <property type="project" value="UniProtKB-UniRule"/>
</dbReference>